<gene>
    <name evidence="3" type="ORF">HNR68_003960</name>
</gene>
<dbReference type="Gene3D" id="3.40.50.720">
    <property type="entry name" value="NAD(P)-binding Rossmann-like Domain"/>
    <property type="match status" value="1"/>
</dbReference>
<organism evidence="3 4">
    <name type="scientific">Saccharopolyspora hordei</name>
    <dbReference type="NCBI Taxonomy" id="1838"/>
    <lineage>
        <taxon>Bacteria</taxon>
        <taxon>Bacillati</taxon>
        <taxon>Actinomycetota</taxon>
        <taxon>Actinomycetes</taxon>
        <taxon>Pseudonocardiales</taxon>
        <taxon>Pseudonocardiaceae</taxon>
        <taxon>Saccharopolyspora</taxon>
    </lineage>
</organism>
<reference evidence="3 4" key="1">
    <citation type="submission" date="2020-07" db="EMBL/GenBank/DDBJ databases">
        <title>Sequencing the genomes of 1000 actinobacteria strains.</title>
        <authorList>
            <person name="Klenk H.-P."/>
        </authorList>
    </citation>
    <scope>NUCLEOTIDE SEQUENCE [LARGE SCALE GENOMIC DNA]</scope>
    <source>
        <strain evidence="3 4">DSM 44065</strain>
    </source>
</reference>
<dbReference type="Pfam" id="PF08240">
    <property type="entry name" value="ADH_N"/>
    <property type="match status" value="1"/>
</dbReference>
<dbReference type="AlphaFoldDB" id="A0A853ASP2"/>
<dbReference type="SUPFAM" id="SSF51735">
    <property type="entry name" value="NAD(P)-binding Rossmann-fold domains"/>
    <property type="match status" value="1"/>
</dbReference>
<feature type="domain" description="Enoyl reductase (ER)" evidence="2">
    <location>
        <begin position="12"/>
        <end position="323"/>
    </location>
</feature>
<proteinExistence type="predicted"/>
<keyword evidence="4" id="KW-1185">Reference proteome</keyword>
<protein>
    <submittedName>
        <fullName evidence="3">NADPH:quinone reductase-like Zn-dependent oxidoreductase</fullName>
    </submittedName>
</protein>
<sequence>METLAAYVTELGPPERIEVGPLPVPDLGPTDVLVRTEALAVNRVDTLVRSGWYPTPTPFPFIIGRDLVGTVTAAGPGAAGFRPGDRVWCNSLGHDGRQGSFAQDVVVAAGRLYHLPDGVDATEAVAVLHPAGTACLGLFREARLGPADTVVVAGGAGGVGSAVVQLAAAAGAHVVATASERDAAWCRSSGARAVVDHHAPDHVDRLRDAVPHGADVYWDTSGHHDLAAIAPLLAPGARVVLTATARPTVDLPARHFYTHDISVHGFVISRATVSELAEAARTINARLADGTLRPRVGARLPLAEAAEAHRRQEAGRTGGRIVVLP</sequence>
<evidence type="ECO:0000313" key="4">
    <source>
        <dbReference type="Proteomes" id="UP000587002"/>
    </source>
</evidence>
<dbReference type="InterPro" id="IPR011032">
    <property type="entry name" value="GroES-like_sf"/>
</dbReference>
<evidence type="ECO:0000313" key="3">
    <source>
        <dbReference type="EMBL" id="NYI85330.1"/>
    </source>
</evidence>
<dbReference type="RefSeq" id="WP_179723250.1">
    <property type="nucleotide sequence ID" value="NZ_BAABFH010000001.1"/>
</dbReference>
<dbReference type="SMART" id="SM00829">
    <property type="entry name" value="PKS_ER"/>
    <property type="match status" value="1"/>
</dbReference>
<dbReference type="InterPro" id="IPR051603">
    <property type="entry name" value="Zinc-ADH_QOR/CCCR"/>
</dbReference>
<accession>A0A853ASP2</accession>
<dbReference type="InterPro" id="IPR013149">
    <property type="entry name" value="ADH-like_C"/>
</dbReference>
<name>A0A853ASP2_9PSEU</name>
<dbReference type="Gene3D" id="3.90.180.10">
    <property type="entry name" value="Medium-chain alcohol dehydrogenases, catalytic domain"/>
    <property type="match status" value="1"/>
</dbReference>
<dbReference type="CDD" id="cd08253">
    <property type="entry name" value="zeta_crystallin"/>
    <property type="match status" value="1"/>
</dbReference>
<evidence type="ECO:0000259" key="2">
    <source>
        <dbReference type="SMART" id="SM00829"/>
    </source>
</evidence>
<keyword evidence="1" id="KW-0521">NADP</keyword>
<comment type="caution">
    <text evidence="3">The sequence shown here is derived from an EMBL/GenBank/DDBJ whole genome shotgun (WGS) entry which is preliminary data.</text>
</comment>
<dbReference type="Proteomes" id="UP000587002">
    <property type="component" value="Unassembled WGS sequence"/>
</dbReference>
<evidence type="ECO:0000256" key="1">
    <source>
        <dbReference type="ARBA" id="ARBA00022857"/>
    </source>
</evidence>
<dbReference type="GO" id="GO:0016491">
    <property type="term" value="F:oxidoreductase activity"/>
    <property type="evidence" value="ECO:0007669"/>
    <property type="project" value="InterPro"/>
</dbReference>
<dbReference type="InterPro" id="IPR036291">
    <property type="entry name" value="NAD(P)-bd_dom_sf"/>
</dbReference>
<dbReference type="InterPro" id="IPR013154">
    <property type="entry name" value="ADH-like_N"/>
</dbReference>
<dbReference type="EMBL" id="JACCFJ010000001">
    <property type="protein sequence ID" value="NYI85330.1"/>
    <property type="molecule type" value="Genomic_DNA"/>
</dbReference>
<dbReference type="Pfam" id="PF00107">
    <property type="entry name" value="ADH_zinc_N"/>
    <property type="match status" value="1"/>
</dbReference>
<dbReference type="PANTHER" id="PTHR44154:SF1">
    <property type="entry name" value="QUINONE OXIDOREDUCTASE"/>
    <property type="match status" value="1"/>
</dbReference>
<dbReference type="InterPro" id="IPR020843">
    <property type="entry name" value="ER"/>
</dbReference>
<dbReference type="SUPFAM" id="SSF50129">
    <property type="entry name" value="GroES-like"/>
    <property type="match status" value="1"/>
</dbReference>
<dbReference type="PANTHER" id="PTHR44154">
    <property type="entry name" value="QUINONE OXIDOREDUCTASE"/>
    <property type="match status" value="1"/>
</dbReference>